<organism evidence="11 12">
    <name type="scientific">Aphis glycines</name>
    <name type="common">Soybean aphid</name>
    <dbReference type="NCBI Taxonomy" id="307491"/>
    <lineage>
        <taxon>Eukaryota</taxon>
        <taxon>Metazoa</taxon>
        <taxon>Ecdysozoa</taxon>
        <taxon>Arthropoda</taxon>
        <taxon>Hexapoda</taxon>
        <taxon>Insecta</taxon>
        <taxon>Pterygota</taxon>
        <taxon>Neoptera</taxon>
        <taxon>Paraneoptera</taxon>
        <taxon>Hemiptera</taxon>
        <taxon>Sternorrhyncha</taxon>
        <taxon>Aphidomorpha</taxon>
        <taxon>Aphidoidea</taxon>
        <taxon>Aphididae</taxon>
        <taxon>Aphidini</taxon>
        <taxon>Aphis</taxon>
        <taxon>Aphis</taxon>
    </lineage>
</organism>
<feature type="transmembrane region" description="Helical" evidence="9">
    <location>
        <begin position="47"/>
        <end position="74"/>
    </location>
</feature>
<dbReference type="GO" id="GO:0008270">
    <property type="term" value="F:zinc ion binding"/>
    <property type="evidence" value="ECO:0007669"/>
    <property type="project" value="UniProtKB-KW"/>
</dbReference>
<feature type="transmembrane region" description="Helical" evidence="9">
    <location>
        <begin position="363"/>
        <end position="391"/>
    </location>
</feature>
<reference evidence="11 12" key="1">
    <citation type="submission" date="2019-08" db="EMBL/GenBank/DDBJ databases">
        <title>The genome of the soybean aphid Biotype 1, its phylome, world population structure and adaptation to the North American continent.</title>
        <authorList>
            <person name="Giordano R."/>
            <person name="Donthu R.K."/>
            <person name="Hernandez A.G."/>
            <person name="Wright C.L."/>
            <person name="Zimin A.V."/>
        </authorList>
    </citation>
    <scope>NUCLEOTIDE SEQUENCE [LARGE SCALE GENOMIC DNA]</scope>
    <source>
        <tissue evidence="11">Whole aphids</tissue>
    </source>
</reference>
<evidence type="ECO:0000256" key="6">
    <source>
        <dbReference type="ARBA" id="ARBA00022989"/>
    </source>
</evidence>
<feature type="transmembrane region" description="Helical" evidence="9">
    <location>
        <begin position="80"/>
        <end position="103"/>
    </location>
</feature>
<keyword evidence="12" id="KW-1185">Reference proteome</keyword>
<dbReference type="PROSITE" id="PS50089">
    <property type="entry name" value="ZF_RING_2"/>
    <property type="match status" value="1"/>
</dbReference>
<dbReference type="InterPro" id="IPR025754">
    <property type="entry name" value="TRC8_N_dom"/>
</dbReference>
<evidence type="ECO:0000313" key="12">
    <source>
        <dbReference type="Proteomes" id="UP000475862"/>
    </source>
</evidence>
<dbReference type="InterPro" id="IPR001841">
    <property type="entry name" value="Znf_RING"/>
</dbReference>
<evidence type="ECO:0000256" key="3">
    <source>
        <dbReference type="ARBA" id="ARBA00022723"/>
    </source>
</evidence>
<dbReference type="InterPro" id="IPR013083">
    <property type="entry name" value="Znf_RING/FYVE/PHD"/>
</dbReference>
<dbReference type="Proteomes" id="UP000475862">
    <property type="component" value="Unassembled WGS sequence"/>
</dbReference>
<keyword evidence="2 9" id="KW-0812">Transmembrane</keyword>
<feature type="transmembrane region" description="Helical" evidence="9">
    <location>
        <begin position="473"/>
        <end position="493"/>
    </location>
</feature>
<gene>
    <name evidence="11" type="ORF">AGLY_015078</name>
</gene>
<dbReference type="SMART" id="SM00184">
    <property type="entry name" value="RING"/>
    <property type="match status" value="1"/>
</dbReference>
<dbReference type="SUPFAM" id="SSF57850">
    <property type="entry name" value="RING/U-box"/>
    <property type="match status" value="1"/>
</dbReference>
<proteinExistence type="predicted"/>
<keyword evidence="7 9" id="KW-0472">Membrane</keyword>
<dbReference type="PANTHER" id="PTHR22763">
    <property type="entry name" value="RING ZINC FINGER PROTEIN"/>
    <property type="match status" value="1"/>
</dbReference>
<dbReference type="OrthoDB" id="6584180at2759"/>
<feature type="transmembrane region" description="Helical" evidence="9">
    <location>
        <begin position="139"/>
        <end position="162"/>
    </location>
</feature>
<dbReference type="Pfam" id="PF13639">
    <property type="entry name" value="zf-RING_2"/>
    <property type="match status" value="1"/>
</dbReference>
<evidence type="ECO:0000256" key="5">
    <source>
        <dbReference type="ARBA" id="ARBA00022833"/>
    </source>
</evidence>
<feature type="transmembrane region" description="Helical" evidence="9">
    <location>
        <begin position="430"/>
        <end position="452"/>
    </location>
</feature>
<feature type="transmembrane region" description="Helical" evidence="9">
    <location>
        <begin position="499"/>
        <end position="523"/>
    </location>
</feature>
<dbReference type="InterPro" id="IPR050731">
    <property type="entry name" value="HRD1_E3_ubiq-ligases"/>
</dbReference>
<evidence type="ECO:0000256" key="8">
    <source>
        <dbReference type="PROSITE-ProRule" id="PRU00175"/>
    </source>
</evidence>
<keyword evidence="6 9" id="KW-1133">Transmembrane helix</keyword>
<dbReference type="Pfam" id="PF13705">
    <property type="entry name" value="TRC8_N"/>
    <property type="match status" value="1"/>
</dbReference>
<keyword evidence="3" id="KW-0479">Metal-binding</keyword>
<evidence type="ECO:0000256" key="9">
    <source>
        <dbReference type="SAM" id="Phobius"/>
    </source>
</evidence>
<feature type="transmembrane region" description="Helical" evidence="9">
    <location>
        <begin position="174"/>
        <end position="195"/>
    </location>
</feature>
<dbReference type="AlphaFoldDB" id="A0A6G0T1G5"/>
<dbReference type="Gene3D" id="3.30.40.10">
    <property type="entry name" value="Zinc/RING finger domain, C3HC4 (zinc finger)"/>
    <property type="match status" value="1"/>
</dbReference>
<dbReference type="PANTHER" id="PTHR22763:SF163">
    <property type="entry name" value="E3 UBIQUITIN-PROTEIN LIGASE RNF139"/>
    <property type="match status" value="1"/>
</dbReference>
<evidence type="ECO:0000313" key="11">
    <source>
        <dbReference type="EMBL" id="KAE9524490.1"/>
    </source>
</evidence>
<evidence type="ECO:0000256" key="1">
    <source>
        <dbReference type="ARBA" id="ARBA00004141"/>
    </source>
</evidence>
<dbReference type="GO" id="GO:0061630">
    <property type="term" value="F:ubiquitin protein ligase activity"/>
    <property type="evidence" value="ECO:0007669"/>
    <property type="project" value="TreeGrafter"/>
</dbReference>
<sequence length="600" mass="69535">MRLCDFLRVPALFIMDQIFKISFGFEDIDVTISKSNNTFKNDGFIQCFMLVFPFIIKIIVSCLIFCSSFCLFVLPTRYLYLVYLHSVSVCVVLFSYWANTLILNVLLKKYEDFKTIMIFGVVAWDADIIVHYFNHLQIINVMYLLCFNVTLQFFLLQVFNFSQVYTTNHSNHKIFNLGFIMPTIITLIPGTHSILNAVTVLSTLLPLFILLKTLWLNIFTIIDLICHGYNHICLTINNHEIHDLIAIEWSRLKITRVLRIFWTIRVLEQMAYLLTYKEIKNETLLGVVKYLLINGCDTFTAVLGMTSFVSYFSRNVESFFRWLLSTEDVEQINIEYVSAALFYVLALQTGLTVIEPEERFIQLYRNFCLVCGIILIYIHILVDSLLITLSITQNSSLNKHLKPLLICGFLLILSIKILIYLWSYHLVCNWLLAFSSLNIQVIIKVLVTLAIYSLNIINDHHMIFEDKLDDYVFYIKSFGCVVNFCFGVCIFLNGVYNTAFISGSLAHAPMVCLDAYLIVWCGIRDGWRIFIRRQTAMLKIESLADATNVQLSEINDNCPICFQRMVSAKITNCNHCYHGTCLRKWLYLQDYCPMCHAIVS</sequence>
<feature type="transmembrane region" description="Helical" evidence="9">
    <location>
        <begin position="403"/>
        <end position="424"/>
    </location>
</feature>
<feature type="transmembrane region" description="Helical" evidence="9">
    <location>
        <begin position="287"/>
        <end position="312"/>
    </location>
</feature>
<accession>A0A6G0T1G5</accession>
<evidence type="ECO:0000256" key="4">
    <source>
        <dbReference type="ARBA" id="ARBA00022771"/>
    </source>
</evidence>
<comment type="subcellular location">
    <subcellularLocation>
        <location evidence="1">Membrane</location>
        <topology evidence="1">Multi-pass membrane protein</topology>
    </subcellularLocation>
</comment>
<dbReference type="GO" id="GO:0036503">
    <property type="term" value="P:ERAD pathway"/>
    <property type="evidence" value="ECO:0007669"/>
    <property type="project" value="TreeGrafter"/>
</dbReference>
<keyword evidence="4 8" id="KW-0863">Zinc-finger</keyword>
<evidence type="ECO:0000256" key="2">
    <source>
        <dbReference type="ARBA" id="ARBA00022692"/>
    </source>
</evidence>
<dbReference type="EMBL" id="VYZN01000066">
    <property type="protein sequence ID" value="KAE9524490.1"/>
    <property type="molecule type" value="Genomic_DNA"/>
</dbReference>
<evidence type="ECO:0000256" key="7">
    <source>
        <dbReference type="ARBA" id="ARBA00023136"/>
    </source>
</evidence>
<feature type="transmembrane region" description="Helical" evidence="9">
    <location>
        <begin position="207"/>
        <end position="226"/>
    </location>
</feature>
<feature type="transmembrane region" description="Helical" evidence="9">
    <location>
        <begin position="333"/>
        <end position="351"/>
    </location>
</feature>
<dbReference type="GO" id="GO:0043161">
    <property type="term" value="P:proteasome-mediated ubiquitin-dependent protein catabolic process"/>
    <property type="evidence" value="ECO:0007669"/>
    <property type="project" value="TreeGrafter"/>
</dbReference>
<dbReference type="GO" id="GO:0036513">
    <property type="term" value="C:Derlin-1 retrotranslocation complex"/>
    <property type="evidence" value="ECO:0007669"/>
    <property type="project" value="TreeGrafter"/>
</dbReference>
<name>A0A6G0T1G5_APHGL</name>
<evidence type="ECO:0000259" key="10">
    <source>
        <dbReference type="PROSITE" id="PS50089"/>
    </source>
</evidence>
<protein>
    <recommendedName>
        <fullName evidence="10">RING-type domain-containing protein</fullName>
    </recommendedName>
</protein>
<feature type="domain" description="RING-type" evidence="10">
    <location>
        <begin position="558"/>
        <end position="596"/>
    </location>
</feature>
<comment type="caution">
    <text evidence="11">The sequence shown here is derived from an EMBL/GenBank/DDBJ whole genome shotgun (WGS) entry which is preliminary data.</text>
</comment>
<keyword evidence="5" id="KW-0862">Zinc</keyword>